<evidence type="ECO:0000313" key="2">
    <source>
        <dbReference type="Proteomes" id="UP001620408"/>
    </source>
</evidence>
<keyword evidence="2" id="KW-1185">Reference proteome</keyword>
<comment type="caution">
    <text evidence="1">The sequence shown here is derived from an EMBL/GenBank/DDBJ whole genome shotgun (WGS) entry which is preliminary data.</text>
</comment>
<proteinExistence type="predicted"/>
<accession>A0ABW8K1X7</accession>
<reference evidence="1 2" key="1">
    <citation type="submission" date="2020-10" db="EMBL/GenBank/DDBJ databases">
        <title>Phylogeny of dyella-like bacteria.</title>
        <authorList>
            <person name="Fu J."/>
        </authorList>
    </citation>
    <scope>NUCLEOTIDE SEQUENCE [LARGE SCALE GENOMIC DNA]</scope>
    <source>
        <strain evidence="1 2">BB4</strain>
    </source>
</reference>
<organism evidence="1 2">
    <name type="scientific">Dyella koreensis</name>
    <dbReference type="NCBI Taxonomy" id="311235"/>
    <lineage>
        <taxon>Bacteria</taxon>
        <taxon>Pseudomonadati</taxon>
        <taxon>Pseudomonadota</taxon>
        <taxon>Gammaproteobacteria</taxon>
        <taxon>Lysobacterales</taxon>
        <taxon>Rhodanobacteraceae</taxon>
        <taxon>Dyella</taxon>
    </lineage>
</organism>
<dbReference type="EMBL" id="JADIKD010000008">
    <property type="protein sequence ID" value="MFK2916903.1"/>
    <property type="molecule type" value="Genomic_DNA"/>
</dbReference>
<protein>
    <submittedName>
        <fullName evidence="1">Uncharacterized protein</fullName>
    </submittedName>
</protein>
<dbReference type="Proteomes" id="UP001620408">
    <property type="component" value="Unassembled WGS sequence"/>
</dbReference>
<evidence type="ECO:0000313" key="1">
    <source>
        <dbReference type="EMBL" id="MFK2916903.1"/>
    </source>
</evidence>
<gene>
    <name evidence="1" type="ORF">ISS97_06485</name>
</gene>
<sequence>MTPLFSEQPPMPWLAMSPCISLFAKRAPQAFAAKAFGPTSTSTSFGVTVVNQAAHHVAVHRPASPGSRTFSS</sequence>
<name>A0ABW8K1X7_9GAMM</name>